<keyword evidence="3" id="KW-1185">Reference proteome</keyword>
<keyword evidence="1" id="KW-0812">Transmembrane</keyword>
<dbReference type="AlphaFoldDB" id="A0A290XGC3"/>
<keyword evidence="1" id="KW-0472">Membrane</keyword>
<organism evidence="2 3">
    <name type="scientific">Luteimonas chenhongjianii</name>
    <dbReference type="NCBI Taxonomy" id="2006110"/>
    <lineage>
        <taxon>Bacteria</taxon>
        <taxon>Pseudomonadati</taxon>
        <taxon>Pseudomonadota</taxon>
        <taxon>Gammaproteobacteria</taxon>
        <taxon>Lysobacterales</taxon>
        <taxon>Lysobacteraceae</taxon>
        <taxon>Luteimonas</taxon>
    </lineage>
</organism>
<evidence type="ECO:0000256" key="1">
    <source>
        <dbReference type="SAM" id="Phobius"/>
    </source>
</evidence>
<reference evidence="3" key="1">
    <citation type="submission" date="2017-09" db="EMBL/GenBank/DDBJ databases">
        <title>Luteimonas liuhanmingii sp.nov., isolated from the intestinal contents of Tibetan Plateau Pika in Yushu, Qinghai Province, China.</title>
        <authorList>
            <person name="Gui Z."/>
        </authorList>
    </citation>
    <scope>NUCLEOTIDE SEQUENCE [LARGE SCALE GENOMIC DNA]</scope>
    <source>
        <strain evidence="3">100111</strain>
    </source>
</reference>
<feature type="transmembrane region" description="Helical" evidence="1">
    <location>
        <begin position="82"/>
        <end position="103"/>
    </location>
</feature>
<proteinExistence type="predicted"/>
<name>A0A290XGC3_9GAMM</name>
<protein>
    <submittedName>
        <fullName evidence="2">Uncharacterized protein</fullName>
    </submittedName>
</protein>
<sequence>MDKRFWICGFTVVATALALGFIVHGLLLRADYLALAHLFRSQADANAQVGWILLAYASLGLGMTWLYRWLPPPARSKRWQGARFGLAIALVSFVPWHLLAHAGQPFPLALTIKQIGFDLVAMLLLGMLLAWLQPHRRELAPAPI</sequence>
<gene>
    <name evidence="2" type="ORF">CNR27_12595</name>
</gene>
<dbReference type="KEGG" id="lum:CNR27_12595"/>
<dbReference type="OrthoDB" id="6022360at2"/>
<feature type="transmembrane region" description="Helical" evidence="1">
    <location>
        <begin position="7"/>
        <end position="28"/>
    </location>
</feature>
<evidence type="ECO:0000313" key="3">
    <source>
        <dbReference type="Proteomes" id="UP000218968"/>
    </source>
</evidence>
<feature type="transmembrane region" description="Helical" evidence="1">
    <location>
        <begin position="48"/>
        <end position="70"/>
    </location>
</feature>
<accession>A0A290XGC3</accession>
<keyword evidence="1" id="KW-1133">Transmembrane helix</keyword>
<feature type="transmembrane region" description="Helical" evidence="1">
    <location>
        <begin position="115"/>
        <end position="132"/>
    </location>
</feature>
<evidence type="ECO:0000313" key="2">
    <source>
        <dbReference type="EMBL" id="ATD68167.1"/>
    </source>
</evidence>
<dbReference type="EMBL" id="CP023406">
    <property type="protein sequence ID" value="ATD68167.1"/>
    <property type="molecule type" value="Genomic_DNA"/>
</dbReference>
<dbReference type="RefSeq" id="WP_096299283.1">
    <property type="nucleotide sequence ID" value="NZ_CP023406.1"/>
</dbReference>
<dbReference type="Proteomes" id="UP000218968">
    <property type="component" value="Chromosome"/>
</dbReference>